<accession>A0A840ADG7</accession>
<organism evidence="1 2">
    <name type="scientific">Roseococcus suduntuyensis</name>
    <dbReference type="NCBI Taxonomy" id="455361"/>
    <lineage>
        <taxon>Bacteria</taxon>
        <taxon>Pseudomonadati</taxon>
        <taxon>Pseudomonadota</taxon>
        <taxon>Alphaproteobacteria</taxon>
        <taxon>Acetobacterales</taxon>
        <taxon>Roseomonadaceae</taxon>
        <taxon>Roseococcus</taxon>
    </lineage>
</organism>
<evidence type="ECO:0000313" key="2">
    <source>
        <dbReference type="Proteomes" id="UP000553193"/>
    </source>
</evidence>
<reference evidence="1 2" key="1">
    <citation type="submission" date="2020-08" db="EMBL/GenBank/DDBJ databases">
        <title>Genomic Encyclopedia of Type Strains, Phase IV (KMG-IV): sequencing the most valuable type-strain genomes for metagenomic binning, comparative biology and taxonomic classification.</title>
        <authorList>
            <person name="Goeker M."/>
        </authorList>
    </citation>
    <scope>NUCLEOTIDE SEQUENCE [LARGE SCALE GENOMIC DNA]</scope>
    <source>
        <strain evidence="1 2">DSM 19979</strain>
    </source>
</reference>
<protein>
    <submittedName>
        <fullName evidence="1">Uncharacterized protein</fullName>
    </submittedName>
</protein>
<dbReference type="EMBL" id="JACIDJ010000004">
    <property type="protein sequence ID" value="MBB3899181.1"/>
    <property type="molecule type" value="Genomic_DNA"/>
</dbReference>
<dbReference type="RefSeq" id="WP_184384717.1">
    <property type="nucleotide sequence ID" value="NZ_JACIDJ010000004.1"/>
</dbReference>
<proteinExistence type="predicted"/>
<comment type="caution">
    <text evidence="1">The sequence shown here is derived from an EMBL/GenBank/DDBJ whole genome shotgun (WGS) entry which is preliminary data.</text>
</comment>
<dbReference type="Proteomes" id="UP000553193">
    <property type="component" value="Unassembled WGS sequence"/>
</dbReference>
<sequence length="184" mass="20726">MERIFGFAREKPTDGTTKTGLFTRQSKKMVFIPKTGVFEVAASGNWPEEIWYYTRDGVEHPTPNSPIPGEISLGTGEPLWVIMNATFALYVERCNDWLRKKNTNYQNWPPVSNFCRVIRNAIVHGGKINIENPNAPKVSWLGLSYDYTNLGRNIFDDLADGDFIILAKALDDEMTALGAPDQLP</sequence>
<gene>
    <name evidence="1" type="ORF">GGQ83_002629</name>
</gene>
<dbReference type="AlphaFoldDB" id="A0A840ADG7"/>
<evidence type="ECO:0000313" key="1">
    <source>
        <dbReference type="EMBL" id="MBB3899181.1"/>
    </source>
</evidence>
<name>A0A840ADG7_9PROT</name>
<keyword evidence="2" id="KW-1185">Reference proteome</keyword>